<evidence type="ECO:0000256" key="4">
    <source>
        <dbReference type="ARBA" id="ARBA00022692"/>
    </source>
</evidence>
<keyword evidence="12" id="KW-1185">Reference proteome</keyword>
<sequence>MAGNQPVNLIIRKEEIVEGVPHGGAWKVAYADFVTAMMAFFLLMWLINATTEAQRIGLADYFSQANILNRGASGEGKPFGGHTPFDHGALSSDRGAVRVTIGNNPVPRTVARTPPGAHHHPVPRSGIHTARSGKTIGDIQPGNIGHRRFAAATRAIRQAIEADPSLRSLARQVSIHETPAGLKVQIMDTHKRPMFALGSAQPNPMTRALIRKITPILARLGNPIRISGDTDARPYRVPGHSNWDLSVDRANATRQLMEHSGLPKNRIVAVSGYADRRLLLPEHPRAAANRRIAILVLRPAPATGPNLPNPR</sequence>
<comment type="similarity">
    <text evidence="2">Belongs to the MotB family.</text>
</comment>
<comment type="caution">
    <text evidence="11">The sequence shown here is derived from an EMBL/GenBank/DDBJ whole genome shotgun (WGS) entry which is preliminary data.</text>
</comment>
<keyword evidence="5 9" id="KW-1133">Transmembrane helix</keyword>
<evidence type="ECO:0000313" key="11">
    <source>
        <dbReference type="EMBL" id="MCF3945963.1"/>
    </source>
</evidence>
<keyword evidence="3" id="KW-1003">Cell membrane</keyword>
<evidence type="ECO:0000313" key="12">
    <source>
        <dbReference type="Proteomes" id="UP001521209"/>
    </source>
</evidence>
<evidence type="ECO:0000256" key="2">
    <source>
        <dbReference type="ARBA" id="ARBA00008914"/>
    </source>
</evidence>
<keyword evidence="4 9" id="KW-0812">Transmembrane</keyword>
<dbReference type="SUPFAM" id="SSF103088">
    <property type="entry name" value="OmpA-like"/>
    <property type="match status" value="1"/>
</dbReference>
<dbReference type="PANTHER" id="PTHR30329:SF21">
    <property type="entry name" value="LIPOPROTEIN YIAD-RELATED"/>
    <property type="match status" value="1"/>
</dbReference>
<dbReference type="PANTHER" id="PTHR30329">
    <property type="entry name" value="STATOR ELEMENT OF FLAGELLAR MOTOR COMPLEX"/>
    <property type="match status" value="1"/>
</dbReference>
<evidence type="ECO:0000256" key="9">
    <source>
        <dbReference type="SAM" id="Phobius"/>
    </source>
</evidence>
<keyword evidence="6 7" id="KW-0472">Membrane</keyword>
<feature type="domain" description="OmpA-like" evidence="10">
    <location>
        <begin position="182"/>
        <end position="300"/>
    </location>
</feature>
<dbReference type="Pfam" id="PF13677">
    <property type="entry name" value="MotB_plug"/>
    <property type="match status" value="1"/>
</dbReference>
<proteinExistence type="inferred from homology"/>
<comment type="subcellular location">
    <subcellularLocation>
        <location evidence="1">Cell membrane</location>
        <topology evidence="1">Single-pass membrane protein</topology>
    </subcellularLocation>
</comment>
<dbReference type="PROSITE" id="PS51123">
    <property type="entry name" value="OMPA_2"/>
    <property type="match status" value="1"/>
</dbReference>
<dbReference type="InterPro" id="IPR050330">
    <property type="entry name" value="Bact_OuterMem_StrucFunc"/>
</dbReference>
<gene>
    <name evidence="11" type="ORF">L2A60_04590</name>
</gene>
<evidence type="ECO:0000256" key="6">
    <source>
        <dbReference type="ARBA" id="ARBA00023136"/>
    </source>
</evidence>
<feature type="region of interest" description="Disordered" evidence="8">
    <location>
        <begin position="104"/>
        <end position="143"/>
    </location>
</feature>
<evidence type="ECO:0000256" key="3">
    <source>
        <dbReference type="ARBA" id="ARBA00022475"/>
    </source>
</evidence>
<dbReference type="InterPro" id="IPR006665">
    <property type="entry name" value="OmpA-like"/>
</dbReference>
<dbReference type="Proteomes" id="UP001521209">
    <property type="component" value="Unassembled WGS sequence"/>
</dbReference>
<feature type="transmembrane region" description="Helical" evidence="9">
    <location>
        <begin position="28"/>
        <end position="47"/>
    </location>
</feature>
<evidence type="ECO:0000256" key="8">
    <source>
        <dbReference type="SAM" id="MobiDB-lite"/>
    </source>
</evidence>
<reference evidence="11 12" key="1">
    <citation type="submission" date="2022-01" db="EMBL/GenBank/DDBJ databases">
        <authorList>
            <person name="Won M."/>
            <person name="Kim S.-J."/>
            <person name="Kwon S.-W."/>
        </authorList>
    </citation>
    <scope>NUCLEOTIDE SEQUENCE [LARGE SCALE GENOMIC DNA]</scope>
    <source>
        <strain evidence="11 12">KCTC 23505</strain>
    </source>
</reference>
<evidence type="ECO:0000256" key="7">
    <source>
        <dbReference type="PROSITE-ProRule" id="PRU00473"/>
    </source>
</evidence>
<dbReference type="EMBL" id="JAKGBZ010000006">
    <property type="protein sequence ID" value="MCF3945963.1"/>
    <property type="molecule type" value="Genomic_DNA"/>
</dbReference>
<name>A0ABS9DV07_9PROT</name>
<dbReference type="InterPro" id="IPR025713">
    <property type="entry name" value="MotB-like_N_dom"/>
</dbReference>
<dbReference type="Gene3D" id="3.30.1330.60">
    <property type="entry name" value="OmpA-like domain"/>
    <property type="match status" value="1"/>
</dbReference>
<dbReference type="RefSeq" id="WP_235703196.1">
    <property type="nucleotide sequence ID" value="NZ_JAKGBZ010000006.1"/>
</dbReference>
<dbReference type="InterPro" id="IPR036737">
    <property type="entry name" value="OmpA-like_sf"/>
</dbReference>
<evidence type="ECO:0000259" key="10">
    <source>
        <dbReference type="PROSITE" id="PS51123"/>
    </source>
</evidence>
<evidence type="ECO:0000256" key="1">
    <source>
        <dbReference type="ARBA" id="ARBA00004162"/>
    </source>
</evidence>
<evidence type="ECO:0000256" key="5">
    <source>
        <dbReference type="ARBA" id="ARBA00022989"/>
    </source>
</evidence>
<accession>A0ABS9DV07</accession>
<dbReference type="Pfam" id="PF00691">
    <property type="entry name" value="OmpA"/>
    <property type="match status" value="1"/>
</dbReference>
<dbReference type="CDD" id="cd07185">
    <property type="entry name" value="OmpA_C-like"/>
    <property type="match status" value="1"/>
</dbReference>
<organism evidence="11 12">
    <name type="scientific">Acidiphilium iwatense</name>
    <dbReference type="NCBI Taxonomy" id="768198"/>
    <lineage>
        <taxon>Bacteria</taxon>
        <taxon>Pseudomonadati</taxon>
        <taxon>Pseudomonadota</taxon>
        <taxon>Alphaproteobacteria</taxon>
        <taxon>Acetobacterales</taxon>
        <taxon>Acidocellaceae</taxon>
        <taxon>Acidiphilium</taxon>
    </lineage>
</organism>
<protein>
    <submittedName>
        <fullName evidence="11">OmpA family protein</fullName>
    </submittedName>
</protein>